<proteinExistence type="predicted"/>
<dbReference type="Proteomes" id="UP001501358">
    <property type="component" value="Unassembled WGS sequence"/>
</dbReference>
<name>A0ABP5YST8_9ACTN</name>
<dbReference type="PANTHER" id="PTHR42749:SF1">
    <property type="entry name" value="CELL SHAPE-DETERMINING PROTEIN MREB"/>
    <property type="match status" value="1"/>
</dbReference>
<keyword evidence="2" id="KW-0963">Cytoplasm</keyword>
<dbReference type="Pfam" id="PF06723">
    <property type="entry name" value="MreB_Mbl"/>
    <property type="match status" value="1"/>
</dbReference>
<dbReference type="PANTHER" id="PTHR42749">
    <property type="entry name" value="CELL SHAPE-DETERMINING PROTEIN MREB"/>
    <property type="match status" value="1"/>
</dbReference>
<dbReference type="InterPro" id="IPR043129">
    <property type="entry name" value="ATPase_NBD"/>
</dbReference>
<evidence type="ECO:0000256" key="3">
    <source>
        <dbReference type="ARBA" id="ARBA00022741"/>
    </source>
</evidence>
<dbReference type="InterPro" id="IPR056546">
    <property type="entry name" value="MreB_MamK-like"/>
</dbReference>
<keyword evidence="3" id="KW-0547">Nucleotide-binding</keyword>
<organism evidence="6 7">
    <name type="scientific">Streptomyces thermolineatus</name>
    <dbReference type="NCBI Taxonomy" id="44033"/>
    <lineage>
        <taxon>Bacteria</taxon>
        <taxon>Bacillati</taxon>
        <taxon>Actinomycetota</taxon>
        <taxon>Actinomycetes</taxon>
        <taxon>Kitasatosporales</taxon>
        <taxon>Streptomycetaceae</taxon>
        <taxon>Streptomyces</taxon>
    </lineage>
</organism>
<gene>
    <name evidence="6" type="ORF">GCM10010406_23120</name>
</gene>
<evidence type="ECO:0000256" key="5">
    <source>
        <dbReference type="SAM" id="MobiDB-lite"/>
    </source>
</evidence>
<evidence type="ECO:0000256" key="2">
    <source>
        <dbReference type="ARBA" id="ARBA00022490"/>
    </source>
</evidence>
<evidence type="ECO:0000313" key="6">
    <source>
        <dbReference type="EMBL" id="GAA2486321.1"/>
    </source>
</evidence>
<accession>A0ABP5YST8</accession>
<dbReference type="SUPFAM" id="SSF53067">
    <property type="entry name" value="Actin-like ATPase domain"/>
    <property type="match status" value="2"/>
</dbReference>
<comment type="caution">
    <text evidence="6">The sequence shown here is derived from an EMBL/GenBank/DDBJ whole genome shotgun (WGS) entry which is preliminary data.</text>
</comment>
<dbReference type="Gene3D" id="3.30.420.40">
    <property type="match status" value="1"/>
</dbReference>
<reference evidence="7" key="1">
    <citation type="journal article" date="2019" name="Int. J. Syst. Evol. Microbiol.">
        <title>The Global Catalogue of Microorganisms (GCM) 10K type strain sequencing project: providing services to taxonomists for standard genome sequencing and annotation.</title>
        <authorList>
            <consortium name="The Broad Institute Genomics Platform"/>
            <consortium name="The Broad Institute Genome Sequencing Center for Infectious Disease"/>
            <person name="Wu L."/>
            <person name="Ma J."/>
        </authorList>
    </citation>
    <scope>NUCLEOTIDE SEQUENCE [LARGE SCALE GENOMIC DNA]</scope>
    <source>
        <strain evidence="7">JCM 6307</strain>
    </source>
</reference>
<feature type="region of interest" description="Disordered" evidence="5">
    <location>
        <begin position="1"/>
        <end position="32"/>
    </location>
</feature>
<keyword evidence="7" id="KW-1185">Reference proteome</keyword>
<keyword evidence="4" id="KW-0067">ATP-binding</keyword>
<evidence type="ECO:0000256" key="4">
    <source>
        <dbReference type="ARBA" id="ARBA00022840"/>
    </source>
</evidence>
<dbReference type="EMBL" id="BAAATA010000010">
    <property type="protein sequence ID" value="GAA2486321.1"/>
    <property type="molecule type" value="Genomic_DNA"/>
</dbReference>
<comment type="subcellular location">
    <subcellularLocation>
        <location evidence="1">Cytoplasm</location>
    </subcellularLocation>
</comment>
<evidence type="ECO:0000313" key="7">
    <source>
        <dbReference type="Proteomes" id="UP001501358"/>
    </source>
</evidence>
<evidence type="ECO:0000256" key="1">
    <source>
        <dbReference type="ARBA" id="ARBA00004496"/>
    </source>
</evidence>
<sequence>MTPPRPGEGAGGENLPFPRARSNGAPGAAQPARGDLAAGLAIDMGSARTRVWSRDGGLLADMPSTVLTGETAGRPVRRGRVVDVPGCARMLHRLVGDRAARRRHRPVIVLSCPVLSEQDYRAAAVRALSALGPSTVLVIDSARAAALGARADLADRRPLLVVDVGAGLVEVTLLADGQVARARQARLGLEDIGPALPVGRIVRAVTDMVLDMLREDGTASTVDALDRGPLVTGGGALRPEIVYRIATLLDTPARPAPAPATAVVRGAAAALLSGPGHPALVACDARDGTPQGLRR</sequence>
<protein>
    <submittedName>
        <fullName evidence="6">Rod shape-determining protein</fullName>
    </submittedName>
</protein>